<dbReference type="PANTHER" id="PTHR31744:SF216">
    <property type="entry name" value="NAC TRANSCRIPTION FACTOR"/>
    <property type="match status" value="1"/>
</dbReference>
<feature type="transmembrane region" description="Helical" evidence="12">
    <location>
        <begin position="503"/>
        <end position="520"/>
    </location>
</feature>
<evidence type="ECO:0000313" key="15">
    <source>
        <dbReference type="Proteomes" id="UP001085076"/>
    </source>
</evidence>
<evidence type="ECO:0000256" key="6">
    <source>
        <dbReference type="ARBA" id="ARBA00023125"/>
    </source>
</evidence>
<keyword evidence="6" id="KW-0238">DNA-binding</keyword>
<name>A0A9D5CKA7_9LILI</name>
<evidence type="ECO:0000256" key="2">
    <source>
        <dbReference type="ARBA" id="ARBA00004167"/>
    </source>
</evidence>
<reference evidence="14" key="1">
    <citation type="submission" date="2021-03" db="EMBL/GenBank/DDBJ databases">
        <authorList>
            <person name="Li Z."/>
            <person name="Yang C."/>
        </authorList>
    </citation>
    <scope>NUCLEOTIDE SEQUENCE</scope>
    <source>
        <strain evidence="14">Dzin_1.0</strain>
        <tissue evidence="14">Leaf</tissue>
    </source>
</reference>
<dbReference type="OrthoDB" id="737278at2759"/>
<evidence type="ECO:0000256" key="7">
    <source>
        <dbReference type="ARBA" id="ARBA00023136"/>
    </source>
</evidence>
<proteinExistence type="predicted"/>
<reference evidence="14" key="2">
    <citation type="journal article" date="2022" name="Hortic Res">
        <title>The genome of Dioscorea zingiberensis sheds light on the biosynthesis, origin and evolution of the medicinally important diosgenin saponins.</title>
        <authorList>
            <person name="Li Y."/>
            <person name="Tan C."/>
            <person name="Li Z."/>
            <person name="Guo J."/>
            <person name="Li S."/>
            <person name="Chen X."/>
            <person name="Wang C."/>
            <person name="Dai X."/>
            <person name="Yang H."/>
            <person name="Song W."/>
            <person name="Hou L."/>
            <person name="Xu J."/>
            <person name="Tong Z."/>
            <person name="Xu A."/>
            <person name="Yuan X."/>
            <person name="Wang W."/>
            <person name="Yang Q."/>
            <person name="Chen L."/>
            <person name="Sun Z."/>
            <person name="Wang K."/>
            <person name="Pan B."/>
            <person name="Chen J."/>
            <person name="Bao Y."/>
            <person name="Liu F."/>
            <person name="Qi X."/>
            <person name="Gang D.R."/>
            <person name="Wen J."/>
            <person name="Li J."/>
        </authorList>
    </citation>
    <scope>NUCLEOTIDE SEQUENCE</scope>
    <source>
        <strain evidence="14">Dzin_1.0</strain>
    </source>
</reference>
<evidence type="ECO:0000256" key="8">
    <source>
        <dbReference type="ARBA" id="ARBA00023159"/>
    </source>
</evidence>
<feature type="compositionally biased region" description="Basic and acidic residues" evidence="11">
    <location>
        <begin position="202"/>
        <end position="211"/>
    </location>
</feature>
<evidence type="ECO:0000259" key="13">
    <source>
        <dbReference type="PROSITE" id="PS51005"/>
    </source>
</evidence>
<dbReference type="GO" id="GO:0016020">
    <property type="term" value="C:membrane"/>
    <property type="evidence" value="ECO:0007669"/>
    <property type="project" value="UniProtKB-SubCell"/>
</dbReference>
<comment type="caution">
    <text evidence="14">The sequence shown here is derived from an EMBL/GenBank/DDBJ whole genome shotgun (WGS) entry which is preliminary data.</text>
</comment>
<dbReference type="AlphaFoldDB" id="A0A9D5CKA7"/>
<evidence type="ECO:0000256" key="5">
    <source>
        <dbReference type="ARBA" id="ARBA00023015"/>
    </source>
</evidence>
<dbReference type="EMBL" id="JAGGNH010000004">
    <property type="protein sequence ID" value="KAJ0974474.1"/>
    <property type="molecule type" value="Genomic_DNA"/>
</dbReference>
<dbReference type="PANTHER" id="PTHR31744">
    <property type="entry name" value="PROTEIN CUP-SHAPED COTYLEDON 2-RELATED"/>
    <property type="match status" value="1"/>
</dbReference>
<dbReference type="InterPro" id="IPR003441">
    <property type="entry name" value="NAC-dom"/>
</dbReference>
<dbReference type="Proteomes" id="UP001085076">
    <property type="component" value="Miscellaneous, Linkage group lg04"/>
</dbReference>
<evidence type="ECO:0000313" key="14">
    <source>
        <dbReference type="EMBL" id="KAJ0974474.1"/>
    </source>
</evidence>
<gene>
    <name evidence="14" type="ORF">J5N97_016439</name>
</gene>
<feature type="compositionally biased region" description="Low complexity" evidence="11">
    <location>
        <begin position="167"/>
        <end position="176"/>
    </location>
</feature>
<keyword evidence="4 12" id="KW-1133">Transmembrane helix</keyword>
<keyword evidence="9" id="KW-0804">Transcription</keyword>
<feature type="region of interest" description="Disordered" evidence="11">
    <location>
        <begin position="167"/>
        <end position="216"/>
    </location>
</feature>
<evidence type="ECO:0000256" key="3">
    <source>
        <dbReference type="ARBA" id="ARBA00022692"/>
    </source>
</evidence>
<evidence type="ECO:0000256" key="1">
    <source>
        <dbReference type="ARBA" id="ARBA00004123"/>
    </source>
</evidence>
<dbReference type="PROSITE" id="PS51005">
    <property type="entry name" value="NAC"/>
    <property type="match status" value="1"/>
</dbReference>
<keyword evidence="7 12" id="KW-0472">Membrane</keyword>
<keyword evidence="8" id="KW-0010">Activator</keyword>
<evidence type="ECO:0000256" key="11">
    <source>
        <dbReference type="SAM" id="MobiDB-lite"/>
    </source>
</evidence>
<keyword evidence="3 12" id="KW-0812">Transmembrane</keyword>
<dbReference type="InterPro" id="IPR036093">
    <property type="entry name" value="NAC_dom_sf"/>
</dbReference>
<keyword evidence="10" id="KW-0539">Nucleus</keyword>
<comment type="subcellular location">
    <subcellularLocation>
        <location evidence="2">Membrane</location>
        <topology evidence="2">Single-pass membrane protein</topology>
    </subcellularLocation>
    <subcellularLocation>
        <location evidence="1">Nucleus</location>
    </subcellularLocation>
</comment>
<evidence type="ECO:0000256" key="4">
    <source>
        <dbReference type="ARBA" id="ARBA00022989"/>
    </source>
</evidence>
<dbReference type="GO" id="GO:0006355">
    <property type="term" value="P:regulation of DNA-templated transcription"/>
    <property type="evidence" value="ECO:0007669"/>
    <property type="project" value="InterPro"/>
</dbReference>
<evidence type="ECO:0000256" key="9">
    <source>
        <dbReference type="ARBA" id="ARBA00023163"/>
    </source>
</evidence>
<evidence type="ECO:0000256" key="10">
    <source>
        <dbReference type="ARBA" id="ARBA00023242"/>
    </source>
</evidence>
<dbReference type="GO" id="GO:0005634">
    <property type="term" value="C:nucleus"/>
    <property type="evidence" value="ECO:0007669"/>
    <property type="project" value="UniProtKB-SubCell"/>
</dbReference>
<organism evidence="14 15">
    <name type="scientific">Dioscorea zingiberensis</name>
    <dbReference type="NCBI Taxonomy" id="325984"/>
    <lineage>
        <taxon>Eukaryota</taxon>
        <taxon>Viridiplantae</taxon>
        <taxon>Streptophyta</taxon>
        <taxon>Embryophyta</taxon>
        <taxon>Tracheophyta</taxon>
        <taxon>Spermatophyta</taxon>
        <taxon>Magnoliopsida</taxon>
        <taxon>Liliopsida</taxon>
        <taxon>Dioscoreales</taxon>
        <taxon>Dioscoreaceae</taxon>
        <taxon>Dioscorea</taxon>
    </lineage>
</organism>
<feature type="domain" description="NAC" evidence="13">
    <location>
        <begin position="9"/>
        <end position="160"/>
    </location>
</feature>
<protein>
    <recommendedName>
        <fullName evidence="13">NAC domain-containing protein</fullName>
    </recommendedName>
</protein>
<dbReference type="Pfam" id="PF02365">
    <property type="entry name" value="NAM"/>
    <property type="match status" value="1"/>
</dbReference>
<keyword evidence="5" id="KW-0805">Transcription regulation</keyword>
<evidence type="ECO:0000256" key="12">
    <source>
        <dbReference type="SAM" id="Phobius"/>
    </source>
</evidence>
<dbReference type="Gene3D" id="2.170.150.80">
    <property type="entry name" value="NAC domain"/>
    <property type="match status" value="1"/>
</dbReference>
<accession>A0A9D5CKA7</accession>
<keyword evidence="15" id="KW-1185">Reference proteome</keyword>
<sequence>MVAIPWDSLPLGFRFHPTDEELIDHYLKRKIDGRLNSDIDNVIPEVDVCKCEPWDLPALSGIRSDDPEWFFFSPKDRKYPSGNRANRATFAGYWKATGKDRLIRSRGRNVIGKKKTLVFHRGRAPKGVRTHWIMHEYSTTEAKYETGDQGGFVLCRLFDKSDEKNSSYSPLSASFSPGDTLNEPDPVEELETQSNQEVPSKLSEDKRHLADKSGCSTSHTIKPGEWICTSNLASNLVDHEQELAGEPVDPVMESILQYFKSDNEQQCLDGFPHTGSSIAHVDSPFLHDIGQELDRQLLQDANSERDSFDEFLTTILNDQEEYSPQASCTQGRAEMLQMGGSGHDLFSSCKLSRPHNVITQEDPTAYETNLLLLNVDADDFLEMAPHDSNLAFLGVSQIADGYMESKKTMKRQQSQPVVTVEQPSNQVHSINHNNVLVSMGTGSRIDPCPPKPVPTSTYSITQQGTALRRLRLQTTTGSNQEVMQFPKKLISGGGSFIGAAHTYLKWLMLFIVVLIIGVMLW</sequence>
<dbReference type="GO" id="GO:0000976">
    <property type="term" value="F:transcription cis-regulatory region binding"/>
    <property type="evidence" value="ECO:0007669"/>
    <property type="project" value="UniProtKB-ARBA"/>
</dbReference>
<dbReference type="SUPFAM" id="SSF101941">
    <property type="entry name" value="NAC domain"/>
    <property type="match status" value="1"/>
</dbReference>